<reference evidence="2 3" key="1">
    <citation type="journal article" date="2013" name="PLoS Pathog.">
        <title>Genomic analysis of the Kiwifruit pathogen Pseudomonas syringae pv. actinidiae provides insight into the origins of an emergent plant disease.</title>
        <authorList>
            <person name="McCann H.C."/>
            <person name="Rikkerink E.H."/>
            <person name="Bertels F."/>
            <person name="Fiers M."/>
            <person name="Lu A."/>
            <person name="Rees-George J."/>
            <person name="Andersen M.T."/>
            <person name="Gleave A.P."/>
            <person name="Haubold B."/>
            <person name="Wohlers M.W."/>
            <person name="Guttman D.S."/>
            <person name="Wang P.W."/>
            <person name="Straub C."/>
            <person name="Vanneste J.L."/>
            <person name="Rainey P.B."/>
            <person name="Templeton M.D."/>
        </authorList>
    </citation>
    <scope>NUCLEOTIDE SEQUENCE [LARGE SCALE GENOMIC DNA]</scope>
    <source>
        <strain evidence="2 3">ICMP 19096</strain>
    </source>
</reference>
<evidence type="ECO:0000256" key="1">
    <source>
        <dbReference type="ARBA" id="ARBA00023270"/>
    </source>
</evidence>
<sequence length="268" mass="29577">MSTQGQALQAVAENVMVKVPGNAEGLTVVERLVAQGCSVNVTFCFTVSQFQASITAIERGKANACQGGVPTGHCKYVITLMIGRITCQTELQLQAAERGIKLGIEDLRWAELMIYQRVQSLTMASPAKIETLLSSIKVDVDANGRKQCWHLEKTGQTTTLYTLTPEVVDFLIERESYGDPVAPSSDPIRPPVTTVNRLMQLPYFIEAYLPDAIDPFDFSNHEAFINTWSEASMAHRRLSDYCKMLCAAAGKPTQKPDSLLTDRIEETL</sequence>
<comment type="caution">
    <text evidence="2">The sequence shown here is derived from an EMBL/GenBank/DDBJ whole genome shotgun (WGS) entry which is preliminary data.</text>
</comment>
<dbReference type="AlphaFoldDB" id="A0A656JIL3"/>
<dbReference type="InterPro" id="IPR013785">
    <property type="entry name" value="Aldolase_TIM"/>
</dbReference>
<dbReference type="EMBL" id="AOKF01004043">
    <property type="protein sequence ID" value="EPN26896.1"/>
    <property type="molecule type" value="Genomic_DNA"/>
</dbReference>
<gene>
    <name evidence="2" type="ORF">A245_47370</name>
</gene>
<dbReference type="Pfam" id="PF00923">
    <property type="entry name" value="TAL_FSA"/>
    <property type="match status" value="1"/>
</dbReference>
<protein>
    <recommendedName>
        <fullName evidence="4">Transaldolase</fullName>
    </recommendedName>
</protein>
<keyword evidence="1" id="KW-0704">Schiff base</keyword>
<proteinExistence type="predicted"/>
<evidence type="ECO:0008006" key="4">
    <source>
        <dbReference type="Google" id="ProtNLM"/>
    </source>
</evidence>
<evidence type="ECO:0000313" key="2">
    <source>
        <dbReference type="EMBL" id="EPN26896.1"/>
    </source>
</evidence>
<dbReference type="InterPro" id="IPR001585">
    <property type="entry name" value="TAL/FSA"/>
</dbReference>
<dbReference type="Proteomes" id="UP000018849">
    <property type="component" value="Unassembled WGS sequence"/>
</dbReference>
<dbReference type="GO" id="GO:0005975">
    <property type="term" value="P:carbohydrate metabolic process"/>
    <property type="evidence" value="ECO:0007669"/>
    <property type="project" value="InterPro"/>
</dbReference>
<evidence type="ECO:0000313" key="3">
    <source>
        <dbReference type="Proteomes" id="UP000018849"/>
    </source>
</evidence>
<organism evidence="2 3">
    <name type="scientific">Pseudomonas syringae pv. actinidiae ICMP 19096</name>
    <dbReference type="NCBI Taxonomy" id="1194405"/>
    <lineage>
        <taxon>Bacteria</taxon>
        <taxon>Pseudomonadati</taxon>
        <taxon>Pseudomonadota</taxon>
        <taxon>Gammaproteobacteria</taxon>
        <taxon>Pseudomonadales</taxon>
        <taxon>Pseudomonadaceae</taxon>
        <taxon>Pseudomonas</taxon>
        <taxon>Pseudomonas syringae</taxon>
    </lineage>
</organism>
<dbReference type="Gene3D" id="3.20.20.70">
    <property type="entry name" value="Aldolase class I"/>
    <property type="match status" value="1"/>
</dbReference>
<name>A0A656JIL3_PSESF</name>
<accession>A0A656JIL3</accession>
<dbReference type="SUPFAM" id="SSF51569">
    <property type="entry name" value="Aldolase"/>
    <property type="match status" value="1"/>
</dbReference>